<dbReference type="SUPFAM" id="SSF46946">
    <property type="entry name" value="S13-like H2TH domain"/>
    <property type="match status" value="1"/>
</dbReference>
<dbReference type="Gene3D" id="3.20.190.10">
    <property type="entry name" value="MutM-like, N-terminal"/>
    <property type="match status" value="1"/>
</dbReference>
<comment type="caution">
    <text evidence="11">The sequence shown here is derived from an EMBL/GenBank/DDBJ whole genome shotgun (WGS) entry which is preliminary data.</text>
</comment>
<evidence type="ECO:0000256" key="8">
    <source>
        <dbReference type="ARBA" id="ARBA00023268"/>
    </source>
</evidence>
<keyword evidence="12" id="KW-1185">Reference proteome</keyword>
<proteinExistence type="inferred from homology"/>
<evidence type="ECO:0000256" key="1">
    <source>
        <dbReference type="ARBA" id="ARBA00001668"/>
    </source>
</evidence>
<keyword evidence="8" id="KW-0511">Multifunctional enzyme</keyword>
<evidence type="ECO:0000256" key="9">
    <source>
        <dbReference type="ARBA" id="ARBA00023295"/>
    </source>
</evidence>
<keyword evidence="6" id="KW-0234">DNA repair</keyword>
<dbReference type="InterPro" id="IPR015886">
    <property type="entry name" value="H2TH_FPG"/>
</dbReference>
<dbReference type="InterPro" id="IPR010979">
    <property type="entry name" value="Ribosomal_uS13-like_H2TH"/>
</dbReference>
<keyword evidence="5" id="KW-0238">DNA-binding</keyword>
<dbReference type="EMBL" id="JBHMDG010000002">
    <property type="protein sequence ID" value="MFB9311885.1"/>
    <property type="molecule type" value="Genomic_DNA"/>
</dbReference>
<dbReference type="RefSeq" id="WP_140010900.1">
    <property type="nucleotide sequence ID" value="NZ_JBHMDG010000002.1"/>
</dbReference>
<accession>A0ABV5K7R6</accession>
<dbReference type="InterPro" id="IPR035937">
    <property type="entry name" value="FPG_N"/>
</dbReference>
<dbReference type="PROSITE" id="PS51068">
    <property type="entry name" value="FPG_CAT"/>
    <property type="match status" value="1"/>
</dbReference>
<organism evidence="11 12">
    <name type="scientific">Nocardioides plantarum</name>
    <dbReference type="NCBI Taxonomy" id="29299"/>
    <lineage>
        <taxon>Bacteria</taxon>
        <taxon>Bacillati</taxon>
        <taxon>Actinomycetota</taxon>
        <taxon>Actinomycetes</taxon>
        <taxon>Propionibacteriales</taxon>
        <taxon>Nocardioidaceae</taxon>
        <taxon>Nocardioides</taxon>
    </lineage>
</organism>
<keyword evidence="7" id="KW-0456">Lyase</keyword>
<dbReference type="Pfam" id="PF01149">
    <property type="entry name" value="Fapy_DNA_glyco"/>
    <property type="match status" value="1"/>
</dbReference>
<dbReference type="SUPFAM" id="SSF81624">
    <property type="entry name" value="N-terminal domain of MutM-like DNA repair proteins"/>
    <property type="match status" value="1"/>
</dbReference>
<name>A0ABV5K7R6_9ACTN</name>
<evidence type="ECO:0000256" key="2">
    <source>
        <dbReference type="ARBA" id="ARBA00009409"/>
    </source>
</evidence>
<evidence type="ECO:0000256" key="5">
    <source>
        <dbReference type="ARBA" id="ARBA00023125"/>
    </source>
</evidence>
<dbReference type="SMART" id="SM01232">
    <property type="entry name" value="H2TH"/>
    <property type="match status" value="1"/>
</dbReference>
<evidence type="ECO:0000313" key="11">
    <source>
        <dbReference type="EMBL" id="MFB9311885.1"/>
    </source>
</evidence>
<gene>
    <name evidence="11" type="ORF">ACFFRI_02420</name>
</gene>
<evidence type="ECO:0000313" key="12">
    <source>
        <dbReference type="Proteomes" id="UP001589750"/>
    </source>
</evidence>
<evidence type="ECO:0000256" key="7">
    <source>
        <dbReference type="ARBA" id="ARBA00023239"/>
    </source>
</evidence>
<keyword evidence="3" id="KW-0227">DNA damage</keyword>
<sequence>MPELPEVETARTAIERAALGRTIADVDDRDSYVCRPHAPGEIRDALVGRELTSAHRRGKTMWVSTSGSGPSLGLHLGMAGRIFVTEADGTVVEGGDPIRRGGAEPKAEWDRFTIAFEDGAVLRLFDKRRLSRAVLDPDLDRLGPDAGEVGLAEFRERMSRGTAPVKARLLDQSVLAGVGNLLADQTLWQARIDPRRRVDTLDPDDLTALHRSLRSATRSAIAKGGVHTGEVIAHRRRGEHCPRCGAEMARGTVGGRTTWWCSVEQV</sequence>
<comment type="catalytic activity">
    <reaction evidence="1">
        <text>Hydrolysis of DNA containing ring-opened 7-methylguanine residues, releasing 2,6-diamino-4-hydroxy-5-(N-methyl)formamidopyrimidine.</text>
        <dbReference type="EC" id="3.2.2.23"/>
    </reaction>
</comment>
<evidence type="ECO:0000256" key="4">
    <source>
        <dbReference type="ARBA" id="ARBA00022801"/>
    </source>
</evidence>
<evidence type="ECO:0000256" key="3">
    <source>
        <dbReference type="ARBA" id="ARBA00022763"/>
    </source>
</evidence>
<dbReference type="PANTHER" id="PTHR22993">
    <property type="entry name" value="FORMAMIDOPYRIMIDINE-DNA GLYCOSYLASE"/>
    <property type="match status" value="1"/>
</dbReference>
<dbReference type="SMART" id="SM00898">
    <property type="entry name" value="Fapy_DNA_glyco"/>
    <property type="match status" value="1"/>
</dbReference>
<comment type="similarity">
    <text evidence="2">Belongs to the FPG family.</text>
</comment>
<dbReference type="SUPFAM" id="SSF57716">
    <property type="entry name" value="Glucocorticoid receptor-like (DNA-binding domain)"/>
    <property type="match status" value="1"/>
</dbReference>
<dbReference type="Pfam" id="PF06831">
    <property type="entry name" value="H2TH"/>
    <property type="match status" value="1"/>
</dbReference>
<dbReference type="InterPro" id="IPR012319">
    <property type="entry name" value="FPG_cat"/>
</dbReference>
<protein>
    <submittedName>
        <fullName evidence="11">Fpg/Nei family DNA glycosylase</fullName>
    </submittedName>
</protein>
<feature type="domain" description="Formamidopyrimidine-DNA glycosylase catalytic" evidence="10">
    <location>
        <begin position="2"/>
        <end position="131"/>
    </location>
</feature>
<keyword evidence="9" id="KW-0326">Glycosidase</keyword>
<keyword evidence="4" id="KW-0378">Hydrolase</keyword>
<evidence type="ECO:0000256" key="6">
    <source>
        <dbReference type="ARBA" id="ARBA00023204"/>
    </source>
</evidence>
<dbReference type="PANTHER" id="PTHR22993:SF9">
    <property type="entry name" value="FORMAMIDOPYRIMIDINE-DNA GLYCOSYLASE"/>
    <property type="match status" value="1"/>
</dbReference>
<reference evidence="11 12" key="1">
    <citation type="submission" date="2024-09" db="EMBL/GenBank/DDBJ databases">
        <authorList>
            <person name="Sun Q."/>
            <person name="Mori K."/>
        </authorList>
    </citation>
    <scope>NUCLEOTIDE SEQUENCE [LARGE SCALE GENOMIC DNA]</scope>
    <source>
        <strain evidence="11 12">JCM 9626</strain>
    </source>
</reference>
<dbReference type="Gene3D" id="1.10.8.50">
    <property type="match status" value="1"/>
</dbReference>
<evidence type="ECO:0000259" key="10">
    <source>
        <dbReference type="PROSITE" id="PS51068"/>
    </source>
</evidence>
<dbReference type="Proteomes" id="UP001589750">
    <property type="component" value="Unassembled WGS sequence"/>
</dbReference>